<accession>A0ABQ6Y5I9</accession>
<sequence>MRQQLPRGGDSAGPSRFACEQVKDALRRRVVGGAVTGPTVDLAMQDLSLSRCFLEQWWWATVHWRVLGNDLEAQASTA</sequence>
<proteinExistence type="predicted"/>
<reference evidence="1 2" key="1">
    <citation type="submission" date="2012-09" db="EMBL/GenBank/DDBJ databases">
        <title>Genome Sequence of alkane-degrading Bacterium Alcanivorax sp. 6-D-6.</title>
        <authorList>
            <person name="Lai Q."/>
            <person name="Shao Z."/>
        </authorList>
    </citation>
    <scope>NUCLEOTIDE SEQUENCE [LARGE SCALE GENOMIC DNA]</scope>
    <source>
        <strain evidence="1 2">6-D-6</strain>
    </source>
</reference>
<name>A0ABQ6Y5I9_9GAMM</name>
<dbReference type="EMBL" id="AQPF01000033">
    <property type="protein sequence ID" value="KAF0804326.1"/>
    <property type="molecule type" value="Genomic_DNA"/>
</dbReference>
<keyword evidence="2" id="KW-1185">Reference proteome</keyword>
<comment type="caution">
    <text evidence="1">The sequence shown here is derived from an EMBL/GenBank/DDBJ whole genome shotgun (WGS) entry which is preliminary data.</text>
</comment>
<protein>
    <submittedName>
        <fullName evidence="1">Uncharacterized protein</fullName>
    </submittedName>
</protein>
<evidence type="ECO:0000313" key="2">
    <source>
        <dbReference type="Proteomes" id="UP000771797"/>
    </source>
</evidence>
<organism evidence="1 2">
    <name type="scientific">Alcanivorax xiamenensis</name>
    <dbReference type="NCBI Taxonomy" id="1177156"/>
    <lineage>
        <taxon>Bacteria</taxon>
        <taxon>Pseudomonadati</taxon>
        <taxon>Pseudomonadota</taxon>
        <taxon>Gammaproteobacteria</taxon>
        <taxon>Oceanospirillales</taxon>
        <taxon>Alcanivoracaceae</taxon>
        <taxon>Alcanivorax</taxon>
    </lineage>
</organism>
<gene>
    <name evidence="1" type="ORF">A6D6_03163</name>
</gene>
<evidence type="ECO:0000313" key="1">
    <source>
        <dbReference type="EMBL" id="KAF0804326.1"/>
    </source>
</evidence>
<dbReference type="Proteomes" id="UP000771797">
    <property type="component" value="Unassembled WGS sequence"/>
</dbReference>
<dbReference type="RefSeq" id="WP_159661276.1">
    <property type="nucleotide sequence ID" value="NZ_AQPF01000033.1"/>
</dbReference>